<dbReference type="NCBIfam" id="TIGR01389">
    <property type="entry name" value="recQ"/>
    <property type="match status" value="1"/>
</dbReference>
<protein>
    <recommendedName>
        <fullName evidence="16">DNA helicase RecQ</fullName>
        <ecNumber evidence="16">5.6.2.4</ecNumber>
    </recommendedName>
</protein>
<gene>
    <name evidence="20" type="ordered locus">BMS_1370</name>
</gene>
<dbReference type="GO" id="GO:0046872">
    <property type="term" value="F:metal ion binding"/>
    <property type="evidence" value="ECO:0007669"/>
    <property type="project" value="UniProtKB-KW"/>
</dbReference>
<dbReference type="RefSeq" id="WP_014244020.1">
    <property type="nucleotide sequence ID" value="NC_016620.1"/>
</dbReference>
<organism evidence="20 21">
    <name type="scientific">Halobacteriovorax marinus (strain ATCC BAA-682 / DSM 15412 / SJ)</name>
    <name type="common">Bacteriovorax marinus</name>
    <dbReference type="NCBI Taxonomy" id="862908"/>
    <lineage>
        <taxon>Bacteria</taxon>
        <taxon>Pseudomonadati</taxon>
        <taxon>Bdellovibrionota</taxon>
        <taxon>Bacteriovoracia</taxon>
        <taxon>Bacteriovoracales</taxon>
        <taxon>Halobacteriovoraceae</taxon>
        <taxon>Halobacteriovorax</taxon>
    </lineage>
</organism>
<dbReference type="InterPro" id="IPR027417">
    <property type="entry name" value="P-loop_NTPase"/>
</dbReference>
<dbReference type="GO" id="GO:0003677">
    <property type="term" value="F:DNA binding"/>
    <property type="evidence" value="ECO:0007669"/>
    <property type="project" value="UniProtKB-KW"/>
</dbReference>
<dbReference type="InterPro" id="IPR011545">
    <property type="entry name" value="DEAD/DEAH_box_helicase_dom"/>
</dbReference>
<evidence type="ECO:0000256" key="5">
    <source>
        <dbReference type="ARBA" id="ARBA00022741"/>
    </source>
</evidence>
<keyword evidence="11" id="KW-0238">DNA-binding</keyword>
<dbReference type="Gene3D" id="1.10.150.80">
    <property type="entry name" value="HRDC domain"/>
    <property type="match status" value="1"/>
</dbReference>
<evidence type="ECO:0000256" key="9">
    <source>
        <dbReference type="ARBA" id="ARBA00022833"/>
    </source>
</evidence>
<dbReference type="GO" id="GO:0030894">
    <property type="term" value="C:replisome"/>
    <property type="evidence" value="ECO:0007669"/>
    <property type="project" value="TreeGrafter"/>
</dbReference>
<dbReference type="Pfam" id="PF09382">
    <property type="entry name" value="RQC"/>
    <property type="match status" value="1"/>
</dbReference>
<evidence type="ECO:0000256" key="4">
    <source>
        <dbReference type="ARBA" id="ARBA00022723"/>
    </source>
</evidence>
<dbReference type="GO" id="GO:0016787">
    <property type="term" value="F:hydrolase activity"/>
    <property type="evidence" value="ECO:0007669"/>
    <property type="project" value="UniProtKB-KW"/>
</dbReference>
<dbReference type="PATRIC" id="fig|862908.3.peg.1304"/>
<keyword evidence="5" id="KW-0547">Nucleotide-binding</keyword>
<evidence type="ECO:0000256" key="2">
    <source>
        <dbReference type="ARBA" id="ARBA00001947"/>
    </source>
</evidence>
<evidence type="ECO:0000313" key="21">
    <source>
        <dbReference type="Proteomes" id="UP000008963"/>
    </source>
</evidence>
<dbReference type="NCBIfam" id="TIGR00614">
    <property type="entry name" value="recQ_fam"/>
    <property type="match status" value="1"/>
</dbReference>
<evidence type="ECO:0000259" key="17">
    <source>
        <dbReference type="PROSITE" id="PS50967"/>
    </source>
</evidence>
<dbReference type="Pfam" id="PF00270">
    <property type="entry name" value="DEAD"/>
    <property type="match status" value="1"/>
</dbReference>
<dbReference type="PROSITE" id="PS50967">
    <property type="entry name" value="HRDC"/>
    <property type="match status" value="1"/>
</dbReference>
<evidence type="ECO:0000256" key="1">
    <source>
        <dbReference type="ARBA" id="ARBA00001946"/>
    </source>
</evidence>
<keyword evidence="9" id="KW-0862">Zinc</keyword>
<dbReference type="KEGG" id="bmx:BMS_1370"/>
<dbReference type="GO" id="GO:0006310">
    <property type="term" value="P:DNA recombination"/>
    <property type="evidence" value="ECO:0007669"/>
    <property type="project" value="UniProtKB-UniRule"/>
</dbReference>
<dbReference type="InterPro" id="IPR036390">
    <property type="entry name" value="WH_DNA-bd_sf"/>
</dbReference>
<dbReference type="SUPFAM" id="SSF52540">
    <property type="entry name" value="P-loop containing nucleoside triphosphate hydrolases"/>
    <property type="match status" value="1"/>
</dbReference>
<evidence type="ECO:0000259" key="18">
    <source>
        <dbReference type="PROSITE" id="PS51192"/>
    </source>
</evidence>
<dbReference type="InterPro" id="IPR014001">
    <property type="entry name" value="Helicase_ATP-bd"/>
</dbReference>
<dbReference type="Pfam" id="PF00271">
    <property type="entry name" value="Helicase_C"/>
    <property type="match status" value="1"/>
</dbReference>
<evidence type="ECO:0000313" key="20">
    <source>
        <dbReference type="EMBL" id="CBW26236.1"/>
    </source>
</evidence>
<dbReference type="InterPro" id="IPR002121">
    <property type="entry name" value="HRDC_dom"/>
</dbReference>
<evidence type="ECO:0000256" key="15">
    <source>
        <dbReference type="ARBA" id="ARBA00034617"/>
    </source>
</evidence>
<dbReference type="GO" id="GO:0005524">
    <property type="term" value="F:ATP binding"/>
    <property type="evidence" value="ECO:0007669"/>
    <property type="project" value="UniProtKB-KW"/>
</dbReference>
<dbReference type="GO" id="GO:0043138">
    <property type="term" value="F:3'-5' DNA helicase activity"/>
    <property type="evidence" value="ECO:0007669"/>
    <property type="project" value="UniProtKB-EC"/>
</dbReference>
<keyword evidence="12" id="KW-0233">DNA recombination</keyword>
<evidence type="ECO:0000256" key="11">
    <source>
        <dbReference type="ARBA" id="ARBA00023125"/>
    </source>
</evidence>
<dbReference type="GO" id="GO:0043590">
    <property type="term" value="C:bacterial nucleoid"/>
    <property type="evidence" value="ECO:0007669"/>
    <property type="project" value="TreeGrafter"/>
</dbReference>
<dbReference type="EC" id="5.6.2.4" evidence="16"/>
<comment type="catalytic activity">
    <reaction evidence="15">
        <text>Couples ATP hydrolysis with the unwinding of duplex DNA by translocating in the 3'-5' direction.</text>
        <dbReference type="EC" id="5.6.2.4"/>
    </reaction>
</comment>
<comment type="similarity">
    <text evidence="3">Belongs to the helicase family. RecQ subfamily.</text>
</comment>
<dbReference type="InterPro" id="IPR001650">
    <property type="entry name" value="Helicase_C-like"/>
</dbReference>
<dbReference type="Proteomes" id="UP000008963">
    <property type="component" value="Chromosome"/>
</dbReference>
<dbReference type="PANTHER" id="PTHR13710:SF105">
    <property type="entry name" value="ATP-DEPENDENT DNA HELICASE Q1"/>
    <property type="match status" value="1"/>
</dbReference>
<evidence type="ECO:0000256" key="12">
    <source>
        <dbReference type="ARBA" id="ARBA00023172"/>
    </source>
</evidence>
<dbReference type="Gene3D" id="1.10.10.10">
    <property type="entry name" value="Winged helix-like DNA-binding domain superfamily/Winged helix DNA-binding domain"/>
    <property type="match status" value="1"/>
</dbReference>
<dbReference type="SMART" id="SM00956">
    <property type="entry name" value="RQC"/>
    <property type="match status" value="1"/>
</dbReference>
<dbReference type="InterPro" id="IPR036388">
    <property type="entry name" value="WH-like_DNA-bd_sf"/>
</dbReference>
<dbReference type="STRING" id="862908.BMS_1370"/>
<evidence type="ECO:0000256" key="3">
    <source>
        <dbReference type="ARBA" id="ARBA00005446"/>
    </source>
</evidence>
<keyword evidence="13" id="KW-0234">DNA repair</keyword>
<feature type="domain" description="Helicase C-terminal" evidence="19">
    <location>
        <begin position="238"/>
        <end position="385"/>
    </location>
</feature>
<dbReference type="OrthoDB" id="9760034at2"/>
<evidence type="ECO:0000256" key="10">
    <source>
        <dbReference type="ARBA" id="ARBA00022840"/>
    </source>
</evidence>
<dbReference type="eggNOG" id="COG0514">
    <property type="taxonomic scope" value="Bacteria"/>
</dbReference>
<accession>E1WZQ0</accession>
<dbReference type="SUPFAM" id="SSF46785">
    <property type="entry name" value="Winged helix' DNA-binding domain"/>
    <property type="match status" value="1"/>
</dbReference>
<dbReference type="FunFam" id="3.40.50.300:FF:000296">
    <property type="entry name" value="ATP-dependent DNA helicase RecQ"/>
    <property type="match status" value="1"/>
</dbReference>
<evidence type="ECO:0000256" key="8">
    <source>
        <dbReference type="ARBA" id="ARBA00022806"/>
    </source>
</evidence>
<dbReference type="SUPFAM" id="SSF47819">
    <property type="entry name" value="HRDC-like"/>
    <property type="match status" value="1"/>
</dbReference>
<dbReference type="PROSITE" id="PS51192">
    <property type="entry name" value="HELICASE_ATP_BIND_1"/>
    <property type="match status" value="1"/>
</dbReference>
<keyword evidence="7" id="KW-0378">Hydrolase</keyword>
<dbReference type="InterPro" id="IPR010997">
    <property type="entry name" value="HRDC-like_sf"/>
</dbReference>
<dbReference type="EMBL" id="FQ312005">
    <property type="protein sequence ID" value="CBW26236.1"/>
    <property type="molecule type" value="Genomic_DNA"/>
</dbReference>
<dbReference type="PROSITE" id="PS51194">
    <property type="entry name" value="HELICASE_CTER"/>
    <property type="match status" value="1"/>
</dbReference>
<feature type="domain" description="Helicase ATP-binding" evidence="18">
    <location>
        <begin position="45"/>
        <end position="213"/>
    </location>
</feature>
<dbReference type="Pfam" id="PF16124">
    <property type="entry name" value="RecQ_Zn_bind"/>
    <property type="match status" value="1"/>
</dbReference>
<evidence type="ECO:0000256" key="7">
    <source>
        <dbReference type="ARBA" id="ARBA00022801"/>
    </source>
</evidence>
<dbReference type="InterPro" id="IPR032284">
    <property type="entry name" value="RecQ_Zn-bd"/>
</dbReference>
<dbReference type="PANTHER" id="PTHR13710">
    <property type="entry name" value="DNA HELICASE RECQ FAMILY MEMBER"/>
    <property type="match status" value="1"/>
</dbReference>
<evidence type="ECO:0000259" key="19">
    <source>
        <dbReference type="PROSITE" id="PS51194"/>
    </source>
</evidence>
<dbReference type="InterPro" id="IPR044876">
    <property type="entry name" value="HRDC_dom_sf"/>
</dbReference>
<name>E1WZQ0_HALMS</name>
<proteinExistence type="inferred from homology"/>
<dbReference type="FunFam" id="3.40.50.300:FF:000156">
    <property type="entry name" value="ATP-dependent DNA helicase recQ"/>
    <property type="match status" value="1"/>
</dbReference>
<keyword evidence="21" id="KW-1185">Reference proteome</keyword>
<sequence>MEQDHLFENLSFSFFDADDYKESAREVLRTVFGHHDFRDQQEKIVTEVLEGRDALVLMPTGGGKSLCYQIPAIVRKGVGIVISPLISLMEDQVSTLNEMGVEAYYLNSSLSREESNEIEAKLRQGQVELLYLAPERLLQPYTLNMLSSIDVSVIAIDEAHCVSRWGPDFRPEYMNLNILSNKFPNVPRIALTATADMESRKIIANELSLKNARVFLSSFDRPNISYEIELKNEDPETQLLNFLERFDIDDSGIIYCLSRKKVEQTAAFLVENGFIAYPYHAGMSSTKRKKVQQHFLQGEGVIVVATIAFGMGIDKPDVRFVGHMDMPKSIESYYQETGRAARDGLAAQAWMLYSRRDSAVLKHLIRKGTRDRTQRKVEEHHIELMLGLCETTRCRREVILSFLDEDSPEYCGNCDVCQGSLEGRELQDVTDEILLYLTAIYKLNQKMSYETVISFLTGDESFRFHEYTSLPLYAQGQGIDSSKWREIHRVALTCGLIQVKFAEGARIALTEKSLKVLDGKDRIYMRLDTSRKMPTLTKKRAPKKKKQVRKRSPKVVSYPREENYQLDGEQRSLFNKLRALRSSIASKRKIPAYKVFHDTTLIEIVKYRPQTQAEFSKIHGVGKAKLKKYSKKFMDLI</sequence>
<dbReference type="Gene3D" id="3.40.50.300">
    <property type="entry name" value="P-loop containing nucleotide triphosphate hydrolases"/>
    <property type="match status" value="2"/>
</dbReference>
<dbReference type="InterPro" id="IPR006293">
    <property type="entry name" value="DNA_helicase_ATP-dep_RecQ_bac"/>
</dbReference>
<dbReference type="AlphaFoldDB" id="E1WZQ0"/>
<dbReference type="InterPro" id="IPR018982">
    <property type="entry name" value="RQC_domain"/>
</dbReference>
<dbReference type="CDD" id="cd18794">
    <property type="entry name" value="SF2_C_RecQ"/>
    <property type="match status" value="1"/>
</dbReference>
<dbReference type="InterPro" id="IPR004589">
    <property type="entry name" value="DNA_helicase_ATP-dep_RecQ"/>
</dbReference>
<dbReference type="GO" id="GO:0006281">
    <property type="term" value="P:DNA repair"/>
    <property type="evidence" value="ECO:0007669"/>
    <property type="project" value="UniProtKB-KW"/>
</dbReference>
<dbReference type="SMART" id="SM00341">
    <property type="entry name" value="HRDC"/>
    <property type="match status" value="1"/>
</dbReference>
<keyword evidence="4" id="KW-0479">Metal-binding</keyword>
<dbReference type="GO" id="GO:0006260">
    <property type="term" value="P:DNA replication"/>
    <property type="evidence" value="ECO:0007669"/>
    <property type="project" value="InterPro"/>
</dbReference>
<dbReference type="GO" id="GO:0005737">
    <property type="term" value="C:cytoplasm"/>
    <property type="evidence" value="ECO:0007669"/>
    <property type="project" value="TreeGrafter"/>
</dbReference>
<evidence type="ECO:0000256" key="6">
    <source>
        <dbReference type="ARBA" id="ARBA00022763"/>
    </source>
</evidence>
<comment type="cofactor">
    <cofactor evidence="1">
        <name>Mg(2+)</name>
        <dbReference type="ChEBI" id="CHEBI:18420"/>
    </cofactor>
</comment>
<dbReference type="GO" id="GO:0009378">
    <property type="term" value="F:four-way junction helicase activity"/>
    <property type="evidence" value="ECO:0007669"/>
    <property type="project" value="TreeGrafter"/>
</dbReference>
<reference evidence="21" key="1">
    <citation type="journal article" date="2013" name="ISME J.">
        <title>A small predatory core genome in the divergent marine Bacteriovorax marinus SJ and the terrestrial Bdellovibrio bacteriovorus.</title>
        <authorList>
            <person name="Crossman L.C."/>
            <person name="Chen H."/>
            <person name="Cerdeno-Tarraga A.M."/>
            <person name="Brooks K."/>
            <person name="Quail M.A."/>
            <person name="Pineiro S.A."/>
            <person name="Hobley L."/>
            <person name="Sockett R.E."/>
            <person name="Bentley S.D."/>
            <person name="Parkhill J."/>
            <person name="Williams H.N."/>
            <person name="Stine O.C."/>
        </authorList>
    </citation>
    <scope>NUCLEOTIDE SEQUENCE [LARGE SCALE GENOMIC DNA]</scope>
    <source>
        <strain evidence="21">ATCC BAA-682 / DSM 15412 / SJ</strain>
    </source>
</reference>
<keyword evidence="6" id="KW-0227">DNA damage</keyword>
<dbReference type="SMART" id="SM00490">
    <property type="entry name" value="HELICc"/>
    <property type="match status" value="1"/>
</dbReference>
<keyword evidence="14" id="KW-0413">Isomerase</keyword>
<keyword evidence="8 20" id="KW-0347">Helicase</keyword>
<evidence type="ECO:0000256" key="14">
    <source>
        <dbReference type="ARBA" id="ARBA00023235"/>
    </source>
</evidence>
<comment type="cofactor">
    <cofactor evidence="2">
        <name>Zn(2+)</name>
        <dbReference type="ChEBI" id="CHEBI:29105"/>
    </cofactor>
</comment>
<dbReference type="CDD" id="cd17920">
    <property type="entry name" value="DEXHc_RecQ"/>
    <property type="match status" value="1"/>
</dbReference>
<feature type="domain" description="HRDC" evidence="17">
    <location>
        <begin position="567"/>
        <end position="637"/>
    </location>
</feature>
<dbReference type="GO" id="GO:0009432">
    <property type="term" value="P:SOS response"/>
    <property type="evidence" value="ECO:0007669"/>
    <property type="project" value="UniProtKB-UniRule"/>
</dbReference>
<keyword evidence="10" id="KW-0067">ATP-binding</keyword>
<dbReference type="HOGENOM" id="CLU_001103_14_3_7"/>
<dbReference type="Pfam" id="PF00570">
    <property type="entry name" value="HRDC"/>
    <property type="match status" value="1"/>
</dbReference>
<dbReference type="SMART" id="SM00487">
    <property type="entry name" value="DEXDc"/>
    <property type="match status" value="1"/>
</dbReference>
<evidence type="ECO:0000256" key="16">
    <source>
        <dbReference type="NCBIfam" id="TIGR01389"/>
    </source>
</evidence>
<evidence type="ECO:0000256" key="13">
    <source>
        <dbReference type="ARBA" id="ARBA00023204"/>
    </source>
</evidence>